<accession>A0A1B8SLE8</accession>
<evidence type="ECO:0000313" key="2">
    <source>
        <dbReference type="Proteomes" id="UP000092668"/>
    </source>
</evidence>
<dbReference type="InterPro" id="IPR057111">
    <property type="entry name" value="Phage_cement"/>
</dbReference>
<name>A0A1B8SLE8_9MYCO</name>
<comment type="caution">
    <text evidence="1">The sequence shown here is derived from an EMBL/GenBank/DDBJ whole genome shotgun (WGS) entry which is preliminary data.</text>
</comment>
<sequence>MFLVTPANPAQQRTLRPIYAQHQATAWAGYLDPDWDRSTDILPGTVMYRKEGELFAPYTGAGNQKPFGLSALFVAPKLGIDEVVSTGANNFTVWVGGEQAVFEILAPAFDQTADWSGSQVTDGGFVLLTGNSSGLLTPTGATHANAVAELIDVISTDKILVRLNRFNLTSAVAVGAS</sequence>
<keyword evidence="2" id="KW-1185">Reference proteome</keyword>
<organism evidence="1 2">
    <name type="scientific">Mycolicibacter kumamotonensis</name>
    <dbReference type="NCBI Taxonomy" id="354243"/>
    <lineage>
        <taxon>Bacteria</taxon>
        <taxon>Bacillati</taxon>
        <taxon>Actinomycetota</taxon>
        <taxon>Actinomycetes</taxon>
        <taxon>Mycobacteriales</taxon>
        <taxon>Mycobacteriaceae</taxon>
        <taxon>Mycolicibacter</taxon>
    </lineage>
</organism>
<dbReference type="Pfam" id="PF23968">
    <property type="entry name" value="Phage_cement_3"/>
    <property type="match status" value="1"/>
</dbReference>
<dbReference type="RefSeq" id="WP_065286817.1">
    <property type="nucleotide sequence ID" value="NZ_LFOE01000001.1"/>
</dbReference>
<proteinExistence type="predicted"/>
<dbReference type="EMBL" id="LFOE01000001">
    <property type="protein sequence ID" value="OBY33537.1"/>
    <property type="molecule type" value="Genomic_DNA"/>
</dbReference>
<reference evidence="1 2" key="1">
    <citation type="submission" date="2015-06" db="EMBL/GenBank/DDBJ databases">
        <title>Genome sequence of Mycobacterium kumamotonense strain Roo.</title>
        <authorList>
            <person name="Greninger A.L."/>
            <person name="Cunningham G."/>
            <person name="Miller S."/>
        </authorList>
    </citation>
    <scope>NUCLEOTIDE SEQUENCE [LARGE SCALE GENOMIC DNA]</scope>
    <source>
        <strain evidence="1 2">Roo</strain>
    </source>
</reference>
<protein>
    <submittedName>
        <fullName evidence="1">Uncharacterized protein</fullName>
    </submittedName>
</protein>
<dbReference type="OrthoDB" id="9801356at2"/>
<dbReference type="AlphaFoldDB" id="A0A1B8SLE8"/>
<gene>
    <name evidence="1" type="ORF">ACT18_00985</name>
</gene>
<dbReference type="Proteomes" id="UP000092668">
    <property type="component" value="Unassembled WGS sequence"/>
</dbReference>
<evidence type="ECO:0000313" key="1">
    <source>
        <dbReference type="EMBL" id="OBY33537.1"/>
    </source>
</evidence>